<organism evidence="3 4">
    <name type="scientific">Tetrapisispora phaffii (strain ATCC 24235 / CBS 4417 / NBRC 1672 / NRRL Y-8282 / UCD 70-5)</name>
    <name type="common">Yeast</name>
    <name type="synonym">Fabospora phaffii</name>
    <dbReference type="NCBI Taxonomy" id="1071381"/>
    <lineage>
        <taxon>Eukaryota</taxon>
        <taxon>Fungi</taxon>
        <taxon>Dikarya</taxon>
        <taxon>Ascomycota</taxon>
        <taxon>Saccharomycotina</taxon>
        <taxon>Saccharomycetes</taxon>
        <taxon>Saccharomycetales</taxon>
        <taxon>Saccharomycetaceae</taxon>
        <taxon>Tetrapisispora</taxon>
    </lineage>
</organism>
<accession>G8BV74</accession>
<evidence type="ECO:0000313" key="4">
    <source>
        <dbReference type="Proteomes" id="UP000005666"/>
    </source>
</evidence>
<evidence type="ECO:0000313" key="3">
    <source>
        <dbReference type="EMBL" id="CCE63656.1"/>
    </source>
</evidence>
<dbReference type="OMA" id="YVDNFMP"/>
<evidence type="ECO:0008006" key="5">
    <source>
        <dbReference type="Google" id="ProtNLM"/>
    </source>
</evidence>
<protein>
    <recommendedName>
        <fullName evidence="5">BZIP domain-containing protein</fullName>
    </recommendedName>
</protein>
<feature type="compositionally biased region" description="Low complexity" evidence="2">
    <location>
        <begin position="313"/>
        <end position="323"/>
    </location>
</feature>
<feature type="region of interest" description="Disordered" evidence="2">
    <location>
        <begin position="270"/>
        <end position="332"/>
    </location>
</feature>
<feature type="compositionally biased region" description="Acidic residues" evidence="2">
    <location>
        <begin position="288"/>
        <end position="298"/>
    </location>
</feature>
<dbReference type="eggNOG" id="ENOG502QSA8">
    <property type="taxonomic scope" value="Eukaryota"/>
</dbReference>
<dbReference type="KEGG" id="tpf:TPHA_0F01720"/>
<dbReference type="STRING" id="1071381.G8BV74"/>
<feature type="compositionally biased region" description="Basic and acidic residues" evidence="2">
    <location>
        <begin position="204"/>
        <end position="217"/>
    </location>
</feature>
<gene>
    <name evidence="3" type="primary">TPHA0F01720</name>
    <name evidence="3" type="ordered locus">TPHA_0F01720</name>
</gene>
<reference evidence="3 4" key="1">
    <citation type="journal article" date="2011" name="Proc. Natl. Acad. Sci. U.S.A.">
        <title>Evolutionary erosion of yeast sex chromosomes by mating-type switching accidents.</title>
        <authorList>
            <person name="Gordon J.L."/>
            <person name="Armisen D."/>
            <person name="Proux-Wera E."/>
            <person name="Oheigeartaigh S.S."/>
            <person name="Byrne K.P."/>
            <person name="Wolfe K.H."/>
        </authorList>
    </citation>
    <scope>NUCLEOTIDE SEQUENCE [LARGE SCALE GENOMIC DNA]</scope>
    <source>
        <strain evidence="4">ATCC 24235 / CBS 4417 / NBRC 1672 / NRRL Y-8282 / UCD 70-5</strain>
    </source>
</reference>
<feature type="region of interest" description="Disordered" evidence="2">
    <location>
        <begin position="153"/>
        <end position="234"/>
    </location>
</feature>
<sequence>MFNHNPNGSQGGKNIDKSKSYNTDFMNIFGDDGNGSSSINDVYHHPNAMTTTNANSNESENTIFESDNTASILLEQLAYVDNFMASSENDFVDINSLVAMENGFYNHQVVNEGINSAQGLPNQNLDQDNIWGLDERLARELSVFADSSFIFHDEDKPKQDGDENDNSNNNSNSNNNIADDTVLNNRDDITNQEYQRKPHYLTQRKNDILKSQYDHSKSRFSSKKKKTPINAPASSAVDSVDFVHINRNDIEETFSNFDIIASDSVAQNSQSNHVTTMGNNNNTVIINNDDDDNDDDDNNNSSNNDNDNDNDDNNNSNNSNNNDTQGRGTTVDNKNTASLQIEQPDLASMPTSTLISFFPRLKVPTGVINSLTQRGLTMEQIDALSVIIAYHQQEKKKNPQNGETVTQIIDSQNINADYLVTLLSDSRLQHSNIASSSKSYTDSDSNSNPKDIMKSNFVNVLFDLVKNNVLSNESKEDTLPHNEDSISTNLPESRLKKVNISENIIDTTPTQVGQHKELKREIPESDVQGEKTLNIKRVKMENNIKYTIPTTPTMKAHQKRKKKEQELESSVNKLSELAISLQQKIHALEMENKLLKQMVYSNGKISTESDAENLKKFILENKSPKKDNK</sequence>
<feature type="compositionally biased region" description="Low complexity" evidence="2">
    <location>
        <begin position="166"/>
        <end position="176"/>
    </location>
</feature>
<evidence type="ECO:0000256" key="1">
    <source>
        <dbReference type="SAM" id="Coils"/>
    </source>
</evidence>
<feature type="coiled-coil region" evidence="1">
    <location>
        <begin position="564"/>
        <end position="598"/>
    </location>
</feature>
<feature type="compositionally biased region" description="Polar residues" evidence="2">
    <location>
        <begin position="270"/>
        <end position="286"/>
    </location>
</feature>
<name>G8BV74_TETPH</name>
<proteinExistence type="predicted"/>
<evidence type="ECO:0000256" key="2">
    <source>
        <dbReference type="SAM" id="MobiDB-lite"/>
    </source>
</evidence>
<keyword evidence="1" id="KW-0175">Coiled coil</keyword>
<dbReference type="AlphaFoldDB" id="G8BV74"/>
<feature type="compositionally biased region" description="Basic residues" evidence="2">
    <location>
        <begin position="218"/>
        <end position="227"/>
    </location>
</feature>
<dbReference type="Proteomes" id="UP000005666">
    <property type="component" value="Chromosome 6"/>
</dbReference>
<dbReference type="RefSeq" id="XP_003686090.1">
    <property type="nucleotide sequence ID" value="XM_003686042.1"/>
</dbReference>
<dbReference type="HOGENOM" id="CLU_022093_0_0_1"/>
<keyword evidence="4" id="KW-1185">Reference proteome</keyword>
<dbReference type="OrthoDB" id="1939598at2759"/>
<dbReference type="GeneID" id="11535544"/>
<dbReference type="EMBL" id="HE612861">
    <property type="protein sequence ID" value="CCE63656.1"/>
    <property type="molecule type" value="Genomic_DNA"/>
</dbReference>